<dbReference type="SUPFAM" id="SSF143011">
    <property type="entry name" value="RelE-like"/>
    <property type="match status" value="1"/>
</dbReference>
<sequence length="93" mass="10820">MSHINYSSKFLKNFKKLDNNLKKKAVAKIKVFENNPRNASLRTHKLSGQLDELFSFSVDYSYRIIFVFEVNGEVTLIDIGTHSIYQLVFEFAL</sequence>
<dbReference type="InterPro" id="IPR035093">
    <property type="entry name" value="RelE/ParE_toxin_dom_sf"/>
</dbReference>
<organism evidence="1">
    <name type="scientific">sediment metagenome</name>
    <dbReference type="NCBI Taxonomy" id="749907"/>
    <lineage>
        <taxon>unclassified sequences</taxon>
        <taxon>metagenomes</taxon>
        <taxon>ecological metagenomes</taxon>
    </lineage>
</organism>
<proteinExistence type="predicted"/>
<comment type="caution">
    <text evidence="1">The sequence shown here is derived from an EMBL/GenBank/DDBJ whole genome shotgun (WGS) entry which is preliminary data.</text>
</comment>
<evidence type="ECO:0000313" key="1">
    <source>
        <dbReference type="EMBL" id="EFK96132.1"/>
    </source>
</evidence>
<dbReference type="Gene3D" id="3.30.2310.20">
    <property type="entry name" value="RelE-like"/>
    <property type="match status" value="1"/>
</dbReference>
<protein>
    <submittedName>
        <fullName evidence="1">Plasmid stabilization system</fullName>
    </submittedName>
</protein>
<reference evidence="1" key="1">
    <citation type="submission" date="2010-07" db="EMBL/GenBank/DDBJ databases">
        <authorList>
            <consortium name="CONSOLIDER consortium CSD2007-00005"/>
            <person name="Guazzaroni M.-E."/>
            <person name="Richter M."/>
            <person name="Garcia-Salamanca A."/>
            <person name="Yarza P."/>
            <person name="Ferrer M."/>
        </authorList>
    </citation>
    <scope>NUCLEOTIDE SEQUENCE</scope>
</reference>
<gene>
    <name evidence="1" type="ORF">LDC_1846</name>
</gene>
<dbReference type="AlphaFoldDB" id="D9PJY4"/>
<accession>D9PJY4</accession>
<dbReference type="EMBL" id="ADZX01000563">
    <property type="protein sequence ID" value="EFK96132.1"/>
    <property type="molecule type" value="Genomic_DNA"/>
</dbReference>
<reference evidence="1" key="2">
    <citation type="journal article" date="2011" name="Microb. Ecol.">
        <title>Taxonomic and Functional Metagenomic Profiling of the Microbial Community in the Anoxic Sediment of a Sub-saline Shallow Lake (Laguna de Carrizo, Central Spain).</title>
        <authorList>
            <person name="Ferrer M."/>
            <person name="Guazzaroni M.E."/>
            <person name="Richter M."/>
            <person name="Garcia-Salamanca A."/>
            <person name="Yarza P."/>
            <person name="Suarez-Suarez A."/>
            <person name="Solano J."/>
            <person name="Alcaide M."/>
            <person name="van Dillewijn P."/>
            <person name="Molina-Henares M.A."/>
            <person name="Lopez-Cortes N."/>
            <person name="Al-Ramahi Y."/>
            <person name="Guerrero C."/>
            <person name="Acosta A."/>
            <person name="de Eugenio L.I."/>
            <person name="Martinez V."/>
            <person name="Marques S."/>
            <person name="Rojo F."/>
            <person name="Santero E."/>
            <person name="Genilloud O."/>
            <person name="Perez-Perez J."/>
            <person name="Rossello-Mora R."/>
            <person name="Ramos J.L."/>
        </authorList>
    </citation>
    <scope>NUCLEOTIDE SEQUENCE</scope>
</reference>
<name>D9PJY4_9ZZZZ</name>